<comment type="caution">
    <text evidence="2">The sequence shown here is derived from an EMBL/GenBank/DDBJ whole genome shotgun (WGS) entry which is preliminary data.</text>
</comment>
<evidence type="ECO:0000256" key="1">
    <source>
        <dbReference type="SAM" id="Coils"/>
    </source>
</evidence>
<dbReference type="AlphaFoldDB" id="A0A2H0UNF9"/>
<evidence type="ECO:0008006" key="4">
    <source>
        <dbReference type="Google" id="ProtNLM"/>
    </source>
</evidence>
<dbReference type="Proteomes" id="UP000230903">
    <property type="component" value="Unassembled WGS sequence"/>
</dbReference>
<dbReference type="EMBL" id="PFBC01000030">
    <property type="protein sequence ID" value="PIR87938.1"/>
    <property type="molecule type" value="Genomic_DNA"/>
</dbReference>
<keyword evidence="1" id="KW-0175">Coiled coil</keyword>
<proteinExistence type="predicted"/>
<evidence type="ECO:0000313" key="3">
    <source>
        <dbReference type="Proteomes" id="UP000230903"/>
    </source>
</evidence>
<accession>A0A2H0UNF9</accession>
<name>A0A2H0UNF9_9BACT</name>
<organism evidence="2 3">
    <name type="scientific">Candidatus Harrisonbacteria bacterium CG10_big_fil_rev_8_21_14_0_10_45_28</name>
    <dbReference type="NCBI Taxonomy" id="1974586"/>
    <lineage>
        <taxon>Bacteria</taxon>
        <taxon>Candidatus Harrisoniibacteriota</taxon>
    </lineage>
</organism>
<feature type="coiled-coil region" evidence="1">
    <location>
        <begin position="49"/>
        <end position="96"/>
    </location>
</feature>
<reference evidence="3" key="1">
    <citation type="submission" date="2017-09" db="EMBL/GenBank/DDBJ databases">
        <title>Depth-based differentiation of microbial function through sediment-hosted aquifers and enrichment of novel symbionts in the deep terrestrial subsurface.</title>
        <authorList>
            <person name="Probst A.J."/>
            <person name="Ladd B."/>
            <person name="Jarett J.K."/>
            <person name="Geller-Mcgrath D.E."/>
            <person name="Sieber C.M.K."/>
            <person name="Emerson J.B."/>
            <person name="Anantharaman K."/>
            <person name="Thomas B.C."/>
            <person name="Malmstrom R."/>
            <person name="Stieglmeier M."/>
            <person name="Klingl A."/>
            <person name="Woyke T."/>
            <person name="Ryan C.M."/>
            <person name="Banfield J.F."/>
        </authorList>
    </citation>
    <scope>NUCLEOTIDE SEQUENCE [LARGE SCALE GENOMIC DNA]</scope>
</reference>
<sequence>MKRTDDEKKQTIKLRKQGKSIVEIERALSINRSTLSGWLKNTILTKVQIKKLENNKKRALIKARKKAALWHNEQKKKRLNVARKEAETVISQLNTKDSNLLDLALAFLYWGEGFKRNVETGMGNTDPEILKFFLKVLRKNYKLNVKKIRCELFLRADQDVSKTKKYWAKELGLPISCFKGVNIDQRTKGRKTYENYNGVCALRCGNVAIQRKLVNIYKQFSEKI</sequence>
<protein>
    <recommendedName>
        <fullName evidence="4">Resolvase HTH domain-containing protein</fullName>
    </recommendedName>
</protein>
<gene>
    <name evidence="2" type="ORF">COU10_01895</name>
</gene>
<evidence type="ECO:0000313" key="2">
    <source>
        <dbReference type="EMBL" id="PIR87938.1"/>
    </source>
</evidence>